<dbReference type="SUPFAM" id="SSF56300">
    <property type="entry name" value="Metallo-dependent phosphatases"/>
    <property type="match status" value="1"/>
</dbReference>
<dbReference type="EMBL" id="JAVHJO010000002">
    <property type="protein sequence ID" value="KAK6542781.1"/>
    <property type="molecule type" value="Genomic_DNA"/>
</dbReference>
<feature type="transmembrane region" description="Helical" evidence="2">
    <location>
        <begin position="12"/>
        <end position="33"/>
    </location>
</feature>
<protein>
    <recommendedName>
        <fullName evidence="5">Calcineurin-like phosphoesterase domain-containing protein</fullName>
    </recommendedName>
</protein>
<sequence length="499" mass="56940">MPPPLLYLLSTLVKLLTIISILSTTALYLYPLLLRCSYPNPTAPFRLLTLADPQLEGNTAIFHRRYTKSPAWLRELRRFRKTLDLWGNDYYLAHIYRTLHTTIPALTTLFPFLPQGVVPPTHVVVLGDLIGSQWIKDPEFNIRGKRYWNTVFANAKRLPEPAVNEQRRIPASIYPMVPWPDTLINVAGNHDIGYSGDIRPDLIQRFEETYGPVNYAFEIPFPAVNRTVLIDGVVTNMTVEPKLRVINLNSLNIDSPARELKIQLETYDFMNTLFAEDMAWDGSVGTVLLTHVPLHKPAGVCVDPPMEKYYDAMYGSLLREQNHISKGASEMLLGELFGVKRLQEEERLKGKEMGIVLTGHDHEGCDVLHWRGDVEVEDKNDNPEGEGEEVVKRMERRWKSGKWEERAGDETVWIREVTVRSMMGEFGGNAGLTSAWFDVESMSWRFEYSTCPVGTQHIWWTVHIVDFITLVGAVLYGVILLVMNSQKGKKVDLSEKKVQ</sequence>
<dbReference type="PANTHER" id="PTHR13315">
    <property type="entry name" value="METALLO PHOSPHOESTERASE RELATED"/>
    <property type="match status" value="1"/>
</dbReference>
<accession>A0AAV9XMM0</accession>
<evidence type="ECO:0000313" key="3">
    <source>
        <dbReference type="EMBL" id="KAK6542781.1"/>
    </source>
</evidence>
<keyword evidence="2" id="KW-1133">Transmembrane helix</keyword>
<dbReference type="PANTHER" id="PTHR13315:SF1">
    <property type="entry name" value="PROTEIN TED1"/>
    <property type="match status" value="1"/>
</dbReference>
<dbReference type="GO" id="GO:0016020">
    <property type="term" value="C:membrane"/>
    <property type="evidence" value="ECO:0007669"/>
    <property type="project" value="GOC"/>
</dbReference>
<evidence type="ECO:0000256" key="1">
    <source>
        <dbReference type="ARBA" id="ARBA00023136"/>
    </source>
</evidence>
<organism evidence="3 4">
    <name type="scientific">Orbilia ellipsospora</name>
    <dbReference type="NCBI Taxonomy" id="2528407"/>
    <lineage>
        <taxon>Eukaryota</taxon>
        <taxon>Fungi</taxon>
        <taxon>Dikarya</taxon>
        <taxon>Ascomycota</taxon>
        <taxon>Pezizomycotina</taxon>
        <taxon>Orbiliomycetes</taxon>
        <taxon>Orbiliales</taxon>
        <taxon>Orbiliaceae</taxon>
        <taxon>Orbilia</taxon>
    </lineage>
</organism>
<evidence type="ECO:0000313" key="4">
    <source>
        <dbReference type="Proteomes" id="UP001365542"/>
    </source>
</evidence>
<dbReference type="InterPro" id="IPR029052">
    <property type="entry name" value="Metallo-depent_PP-like"/>
</dbReference>
<keyword evidence="4" id="KW-1185">Reference proteome</keyword>
<gene>
    <name evidence="3" type="ORF">TWF694_006723</name>
</gene>
<dbReference type="GO" id="GO:0006506">
    <property type="term" value="P:GPI anchor biosynthetic process"/>
    <property type="evidence" value="ECO:0007669"/>
    <property type="project" value="InterPro"/>
</dbReference>
<evidence type="ECO:0008006" key="5">
    <source>
        <dbReference type="Google" id="ProtNLM"/>
    </source>
</evidence>
<keyword evidence="1 2" id="KW-0472">Membrane</keyword>
<feature type="transmembrane region" description="Helical" evidence="2">
    <location>
        <begin position="458"/>
        <end position="483"/>
    </location>
</feature>
<dbReference type="Proteomes" id="UP001365542">
    <property type="component" value="Unassembled WGS sequence"/>
</dbReference>
<proteinExistence type="predicted"/>
<name>A0AAV9XMM0_9PEZI</name>
<comment type="caution">
    <text evidence="3">The sequence shown here is derived from an EMBL/GenBank/DDBJ whole genome shotgun (WGS) entry which is preliminary data.</text>
</comment>
<keyword evidence="2" id="KW-0812">Transmembrane</keyword>
<reference evidence="3 4" key="1">
    <citation type="submission" date="2019-10" db="EMBL/GenBank/DDBJ databases">
        <authorList>
            <person name="Palmer J.M."/>
        </authorList>
    </citation>
    <scope>NUCLEOTIDE SEQUENCE [LARGE SCALE GENOMIC DNA]</scope>
    <source>
        <strain evidence="3 4">TWF694</strain>
    </source>
</reference>
<evidence type="ECO:0000256" key="2">
    <source>
        <dbReference type="SAM" id="Phobius"/>
    </source>
</evidence>
<dbReference type="AlphaFoldDB" id="A0AAV9XMM0"/>
<dbReference type="InterPro" id="IPR033308">
    <property type="entry name" value="PGAP5/Cdc1/Ted1"/>
</dbReference>
<dbReference type="GO" id="GO:0005783">
    <property type="term" value="C:endoplasmic reticulum"/>
    <property type="evidence" value="ECO:0007669"/>
    <property type="project" value="TreeGrafter"/>
</dbReference>